<proteinExistence type="predicted"/>
<evidence type="ECO:0000313" key="2">
    <source>
        <dbReference type="Proteomes" id="UP001374535"/>
    </source>
</evidence>
<gene>
    <name evidence="1" type="ORF">V8G54_026512</name>
</gene>
<dbReference type="EMBL" id="CP144693">
    <property type="protein sequence ID" value="WVZ00443.1"/>
    <property type="molecule type" value="Genomic_DNA"/>
</dbReference>
<sequence>MSAFPYTKTLIPSPPILSSPNPISTTINLVVSHEPPWSPPSKSQIAIIFNHHRESSIDAPNPRVATILTTSPQCVASTINALTPLHELLAPDHTTRTTLRLRHTIYNDKIIFFTTNLHCETFTNLNHSVARASSFPSSHPSRLHLQLCTQKNQSKNPKSNPDRTLKIQCHLCDLRDL</sequence>
<protein>
    <submittedName>
        <fullName evidence="1">Uncharacterized protein</fullName>
    </submittedName>
</protein>
<name>A0AAQ3MZP9_VIGMU</name>
<accession>A0AAQ3MZP9</accession>
<dbReference type="AlphaFoldDB" id="A0AAQ3MZP9"/>
<reference evidence="1 2" key="1">
    <citation type="journal article" date="2023" name="Life. Sci Alliance">
        <title>Evolutionary insights into 3D genome organization and epigenetic landscape of Vigna mungo.</title>
        <authorList>
            <person name="Junaid A."/>
            <person name="Singh B."/>
            <person name="Bhatia S."/>
        </authorList>
    </citation>
    <scope>NUCLEOTIDE SEQUENCE [LARGE SCALE GENOMIC DNA]</scope>
    <source>
        <strain evidence="1">Urdbean</strain>
    </source>
</reference>
<keyword evidence="2" id="KW-1185">Reference proteome</keyword>
<evidence type="ECO:0000313" key="1">
    <source>
        <dbReference type="EMBL" id="WVZ00443.1"/>
    </source>
</evidence>
<dbReference type="Proteomes" id="UP001374535">
    <property type="component" value="Chromosome 8"/>
</dbReference>
<organism evidence="1 2">
    <name type="scientific">Vigna mungo</name>
    <name type="common">Black gram</name>
    <name type="synonym">Phaseolus mungo</name>
    <dbReference type="NCBI Taxonomy" id="3915"/>
    <lineage>
        <taxon>Eukaryota</taxon>
        <taxon>Viridiplantae</taxon>
        <taxon>Streptophyta</taxon>
        <taxon>Embryophyta</taxon>
        <taxon>Tracheophyta</taxon>
        <taxon>Spermatophyta</taxon>
        <taxon>Magnoliopsida</taxon>
        <taxon>eudicotyledons</taxon>
        <taxon>Gunneridae</taxon>
        <taxon>Pentapetalae</taxon>
        <taxon>rosids</taxon>
        <taxon>fabids</taxon>
        <taxon>Fabales</taxon>
        <taxon>Fabaceae</taxon>
        <taxon>Papilionoideae</taxon>
        <taxon>50 kb inversion clade</taxon>
        <taxon>NPAAA clade</taxon>
        <taxon>indigoferoid/millettioid clade</taxon>
        <taxon>Phaseoleae</taxon>
        <taxon>Vigna</taxon>
    </lineage>
</organism>